<dbReference type="AlphaFoldDB" id="A0A644SPS6"/>
<dbReference type="EMBL" id="VSSQ01000003">
    <property type="protein sequence ID" value="MPL56606.1"/>
    <property type="molecule type" value="Genomic_DNA"/>
</dbReference>
<protein>
    <recommendedName>
        <fullName evidence="1">Anti-bacteriophage protein A/HamA C-terminal domain-containing protein</fullName>
    </recommendedName>
</protein>
<comment type="caution">
    <text evidence="2">The sequence shown here is derived from an EMBL/GenBank/DDBJ whole genome shotgun (WGS) entry which is preliminary data.</text>
</comment>
<reference evidence="2" key="1">
    <citation type="submission" date="2019-08" db="EMBL/GenBank/DDBJ databases">
        <authorList>
            <person name="Kucharzyk K."/>
            <person name="Murdoch R.W."/>
            <person name="Higgins S."/>
            <person name="Loffler F."/>
        </authorList>
    </citation>
    <scope>NUCLEOTIDE SEQUENCE</scope>
</reference>
<proteinExistence type="predicted"/>
<feature type="domain" description="Anti-bacteriophage protein A/HamA C-terminal" evidence="1">
    <location>
        <begin position="9"/>
        <end position="295"/>
    </location>
</feature>
<name>A0A644SPS6_9ZZZZ</name>
<evidence type="ECO:0000259" key="1">
    <source>
        <dbReference type="Pfam" id="PF08878"/>
    </source>
</evidence>
<accession>A0A644SPS6</accession>
<dbReference type="InterPro" id="IPR014976">
    <property type="entry name" value="AbpA_HamA_C"/>
</dbReference>
<organism evidence="2">
    <name type="scientific">bioreactor metagenome</name>
    <dbReference type="NCBI Taxonomy" id="1076179"/>
    <lineage>
        <taxon>unclassified sequences</taxon>
        <taxon>metagenomes</taxon>
        <taxon>ecological metagenomes</taxon>
    </lineage>
</organism>
<sequence>MLEKNIKEDFLDLFYNDICDEQLENNNNLNLFTLKVKNNAFSYDELVSELGNRLYHFALSRNQINQLKKEDKLNDLIKKAKAKLKDHNTNDGELGEILLYCLLESHLNAPKILTKLELKTNSNDYVKGADGVHLLKLNESDYQLILGESKLNSDISSGIYEAFGSIDKFLKSSSKLELEIDLVNSELVKESYDEDSYNTLKKIIVPSAKEDETHLDYSFGVFLGFDIEINEEERKQSNSDFRKNIREKIKNKVLDAKNSLNFQLKKKGYSGYQFYIYVVPFSDLKNVRKDIIKQIAE</sequence>
<dbReference type="Pfam" id="PF08878">
    <property type="entry name" value="HamA"/>
    <property type="match status" value="1"/>
</dbReference>
<gene>
    <name evidence="2" type="ORF">SDC9_02092</name>
</gene>
<evidence type="ECO:0000313" key="2">
    <source>
        <dbReference type="EMBL" id="MPL56606.1"/>
    </source>
</evidence>